<dbReference type="PROSITE" id="PS50280">
    <property type="entry name" value="SET"/>
    <property type="match status" value="1"/>
</dbReference>
<dbReference type="Proteomes" id="UP000436088">
    <property type="component" value="Unassembled WGS sequence"/>
</dbReference>
<feature type="domain" description="Post-SET" evidence="12">
    <location>
        <begin position="273"/>
        <end position="289"/>
    </location>
</feature>
<dbReference type="PANTHER" id="PTHR45814">
    <property type="entry name" value="HISTONE-LYSINE N-METHYLTRANSFERASE SETD1"/>
    <property type="match status" value="1"/>
</dbReference>
<dbReference type="SMART" id="SM00317">
    <property type="entry name" value="SET"/>
    <property type="match status" value="1"/>
</dbReference>
<dbReference type="CDD" id="cd10518">
    <property type="entry name" value="SET_SETD1-like"/>
    <property type="match status" value="1"/>
</dbReference>
<evidence type="ECO:0000259" key="11">
    <source>
        <dbReference type="PROSITE" id="PS50280"/>
    </source>
</evidence>
<comment type="caution">
    <text evidence="13">The sequence shown here is derived from an EMBL/GenBank/DDBJ whole genome shotgun (WGS) entry which is preliminary data.</text>
</comment>
<evidence type="ECO:0000256" key="10">
    <source>
        <dbReference type="ARBA" id="ARBA00049129"/>
    </source>
</evidence>
<dbReference type="EMBL" id="VEPZ02001025">
    <property type="protein sequence ID" value="KAE8700986.1"/>
    <property type="molecule type" value="Genomic_DNA"/>
</dbReference>
<dbReference type="InterPro" id="IPR046341">
    <property type="entry name" value="SET_dom_sf"/>
</dbReference>
<accession>A0A6A3AAF3</accession>
<evidence type="ECO:0000256" key="3">
    <source>
        <dbReference type="ARBA" id="ARBA00022603"/>
    </source>
</evidence>
<gene>
    <name evidence="13" type="ORF">F3Y22_tig00110549pilonHSYRG00061</name>
</gene>
<evidence type="ECO:0000256" key="6">
    <source>
        <dbReference type="ARBA" id="ARBA00022853"/>
    </source>
</evidence>
<dbReference type="InterPro" id="IPR044570">
    <property type="entry name" value="Set1-like"/>
</dbReference>
<keyword evidence="14" id="KW-1185">Reference proteome</keyword>
<evidence type="ECO:0000256" key="8">
    <source>
        <dbReference type="ARBA" id="ARBA00047571"/>
    </source>
</evidence>
<evidence type="ECO:0000256" key="5">
    <source>
        <dbReference type="ARBA" id="ARBA00022691"/>
    </source>
</evidence>
<dbReference type="GO" id="GO:0048188">
    <property type="term" value="C:Set1C/COMPASS complex"/>
    <property type="evidence" value="ECO:0007669"/>
    <property type="project" value="TreeGrafter"/>
</dbReference>
<name>A0A6A3AAF3_HIBSY</name>
<evidence type="ECO:0000313" key="14">
    <source>
        <dbReference type="Proteomes" id="UP000436088"/>
    </source>
</evidence>
<keyword evidence="6" id="KW-0156">Chromatin regulator</keyword>
<dbReference type="InterPro" id="IPR003616">
    <property type="entry name" value="Post-SET_dom"/>
</dbReference>
<dbReference type="GO" id="GO:0140999">
    <property type="term" value="F:histone H3K4 trimethyltransferase activity"/>
    <property type="evidence" value="ECO:0007669"/>
    <property type="project" value="UniProtKB-EC"/>
</dbReference>
<evidence type="ECO:0000256" key="7">
    <source>
        <dbReference type="ARBA" id="ARBA00023242"/>
    </source>
</evidence>
<comment type="catalytic activity">
    <reaction evidence="10">
        <text>N(6),N(6)-dimethyl-L-lysyl(4)-[histone H3] + S-adenosyl-L-methionine = N(6),N(6),N(6)-trimethyl-L-lysyl(4)-[histone H3] + S-adenosyl-L-homocysteine + H(+)</text>
        <dbReference type="Rhea" id="RHEA:60272"/>
        <dbReference type="Rhea" id="RHEA-COMP:15537"/>
        <dbReference type="Rhea" id="RHEA-COMP:15540"/>
        <dbReference type="ChEBI" id="CHEBI:15378"/>
        <dbReference type="ChEBI" id="CHEBI:57856"/>
        <dbReference type="ChEBI" id="CHEBI:59789"/>
        <dbReference type="ChEBI" id="CHEBI:61961"/>
        <dbReference type="ChEBI" id="CHEBI:61976"/>
    </reaction>
</comment>
<evidence type="ECO:0000256" key="9">
    <source>
        <dbReference type="ARBA" id="ARBA00047583"/>
    </source>
</evidence>
<sequence>MQLRCSEKNGMQMTKTFVYCSAHRSPNPDAVVVMHTPSGIFAARNVQNVNDCLGGSSLISSKTAELPGSPAPVSSDVDACSAARCRVFTRSNFKEVESEPIFHKLGGARHHPTDALSALNTDKEVDDSIIFSSFKVRLYQLQRTENHRVCFGKSGIHGWGLFAQRSIQEGEMVVEYRGEQVRGSIANLREARYHSEGKDCYLFKISEEVVIDATNKGNIARLINHSCMPNCYARIMSVGDEESRIVLIAKANVSAGDELTYDYLFDPDEHDELKVTCLCKAPNCRKYMN</sequence>
<dbReference type="PANTHER" id="PTHR45814:SF2">
    <property type="entry name" value="HISTONE-LYSINE N-METHYLTRANSFERASE SETD1"/>
    <property type="match status" value="1"/>
</dbReference>
<dbReference type="GO" id="GO:0032259">
    <property type="term" value="P:methylation"/>
    <property type="evidence" value="ECO:0007669"/>
    <property type="project" value="UniProtKB-KW"/>
</dbReference>
<dbReference type="EC" id="2.1.1.354" evidence="2"/>
<reference evidence="13" key="1">
    <citation type="submission" date="2019-09" db="EMBL/GenBank/DDBJ databases">
        <title>Draft genome information of white flower Hibiscus syriacus.</title>
        <authorList>
            <person name="Kim Y.-M."/>
        </authorList>
    </citation>
    <scope>NUCLEOTIDE SEQUENCE [LARGE SCALE GENOMIC DNA]</scope>
    <source>
        <strain evidence="13">YM2019G1</strain>
    </source>
</reference>
<feature type="domain" description="SET" evidence="11">
    <location>
        <begin position="147"/>
        <end position="264"/>
    </location>
</feature>
<evidence type="ECO:0000313" key="13">
    <source>
        <dbReference type="EMBL" id="KAE8700986.1"/>
    </source>
</evidence>
<dbReference type="AlphaFoldDB" id="A0A6A3AAF3"/>
<keyword evidence="4" id="KW-0808">Transferase</keyword>
<dbReference type="InterPro" id="IPR001214">
    <property type="entry name" value="SET_dom"/>
</dbReference>
<keyword evidence="3" id="KW-0489">Methyltransferase</keyword>
<keyword evidence="5" id="KW-0949">S-adenosyl-L-methionine</keyword>
<organism evidence="13 14">
    <name type="scientific">Hibiscus syriacus</name>
    <name type="common">Rose of Sharon</name>
    <dbReference type="NCBI Taxonomy" id="106335"/>
    <lineage>
        <taxon>Eukaryota</taxon>
        <taxon>Viridiplantae</taxon>
        <taxon>Streptophyta</taxon>
        <taxon>Embryophyta</taxon>
        <taxon>Tracheophyta</taxon>
        <taxon>Spermatophyta</taxon>
        <taxon>Magnoliopsida</taxon>
        <taxon>eudicotyledons</taxon>
        <taxon>Gunneridae</taxon>
        <taxon>Pentapetalae</taxon>
        <taxon>rosids</taxon>
        <taxon>malvids</taxon>
        <taxon>Malvales</taxon>
        <taxon>Malvaceae</taxon>
        <taxon>Malvoideae</taxon>
        <taxon>Hibiscus</taxon>
    </lineage>
</organism>
<evidence type="ECO:0000256" key="4">
    <source>
        <dbReference type="ARBA" id="ARBA00022679"/>
    </source>
</evidence>
<comment type="catalytic activity">
    <reaction evidence="9">
        <text>N(6)-methyl-L-lysyl(4)-[histone H3] + S-adenosyl-L-methionine = N(6),N(6)-dimethyl-L-lysyl(4)-[histone H3] + S-adenosyl-L-homocysteine + H(+)</text>
        <dbReference type="Rhea" id="RHEA:60268"/>
        <dbReference type="Rhea" id="RHEA-COMP:15540"/>
        <dbReference type="Rhea" id="RHEA-COMP:15543"/>
        <dbReference type="ChEBI" id="CHEBI:15378"/>
        <dbReference type="ChEBI" id="CHEBI:57856"/>
        <dbReference type="ChEBI" id="CHEBI:59789"/>
        <dbReference type="ChEBI" id="CHEBI:61929"/>
        <dbReference type="ChEBI" id="CHEBI:61976"/>
    </reaction>
</comment>
<dbReference type="SMART" id="SM00508">
    <property type="entry name" value="PostSET"/>
    <property type="match status" value="1"/>
</dbReference>
<proteinExistence type="predicted"/>
<dbReference type="Gene3D" id="2.170.270.10">
    <property type="entry name" value="SET domain"/>
    <property type="match status" value="1"/>
</dbReference>
<keyword evidence="7" id="KW-0539">Nucleus</keyword>
<evidence type="ECO:0000256" key="2">
    <source>
        <dbReference type="ARBA" id="ARBA00012182"/>
    </source>
</evidence>
<dbReference type="Pfam" id="PF00856">
    <property type="entry name" value="SET"/>
    <property type="match status" value="1"/>
</dbReference>
<comment type="catalytic activity">
    <reaction evidence="8">
        <text>L-lysyl(4)-[histone H3] + 3 S-adenosyl-L-methionine = N(6),N(6),N(6)-trimethyl-L-lysyl(4)-[histone H3] + 3 S-adenosyl-L-homocysteine + 3 H(+)</text>
        <dbReference type="Rhea" id="RHEA:60260"/>
        <dbReference type="Rhea" id="RHEA-COMP:15537"/>
        <dbReference type="Rhea" id="RHEA-COMP:15547"/>
        <dbReference type="ChEBI" id="CHEBI:15378"/>
        <dbReference type="ChEBI" id="CHEBI:29969"/>
        <dbReference type="ChEBI" id="CHEBI:57856"/>
        <dbReference type="ChEBI" id="CHEBI:59789"/>
        <dbReference type="ChEBI" id="CHEBI:61961"/>
        <dbReference type="EC" id="2.1.1.354"/>
    </reaction>
</comment>
<dbReference type="FunFam" id="2.170.270.10:FF:000058">
    <property type="entry name" value="Histone-lysine N-methyltransferase"/>
    <property type="match status" value="1"/>
</dbReference>
<evidence type="ECO:0000259" key="12">
    <source>
        <dbReference type="PROSITE" id="PS50868"/>
    </source>
</evidence>
<dbReference type="SUPFAM" id="SSF82199">
    <property type="entry name" value="SET domain"/>
    <property type="match status" value="1"/>
</dbReference>
<dbReference type="PROSITE" id="PS50868">
    <property type="entry name" value="POST_SET"/>
    <property type="match status" value="1"/>
</dbReference>
<comment type="subcellular location">
    <subcellularLocation>
        <location evidence="1">Nucleus</location>
    </subcellularLocation>
</comment>
<evidence type="ECO:0000256" key="1">
    <source>
        <dbReference type="ARBA" id="ARBA00004123"/>
    </source>
</evidence>
<protein>
    <recommendedName>
        <fullName evidence="2">[histone H3]-lysine(4) N-trimethyltransferase</fullName>
        <ecNumber evidence="2">2.1.1.354</ecNumber>
    </recommendedName>
</protein>